<reference evidence="4" key="1">
    <citation type="submission" date="2025-08" db="UniProtKB">
        <authorList>
            <consortium name="RefSeq"/>
        </authorList>
    </citation>
    <scope>IDENTIFICATION</scope>
    <source>
        <tissue evidence="4">Muscle</tissue>
    </source>
</reference>
<dbReference type="PANTHER" id="PTHR39063">
    <property type="entry name" value="ORAL-FACIAL-DIGITAL SYNDROME 1 PROTEIN HOMOLOG"/>
    <property type="match status" value="1"/>
</dbReference>
<feature type="compositionally biased region" description="Basic and acidic residues" evidence="2">
    <location>
        <begin position="697"/>
        <end position="723"/>
    </location>
</feature>
<feature type="region of interest" description="Disordered" evidence="2">
    <location>
        <begin position="363"/>
        <end position="426"/>
    </location>
</feature>
<keyword evidence="3" id="KW-1185">Reference proteome</keyword>
<dbReference type="InterPro" id="IPR055289">
    <property type="entry name" value="OFD1"/>
</dbReference>
<dbReference type="PANTHER" id="PTHR39063:SF1">
    <property type="entry name" value="OFD1 CENTRIOLE AND CENTRIOLAR SATELLITE PROTEIN"/>
    <property type="match status" value="1"/>
</dbReference>
<dbReference type="Proteomes" id="UP000504611">
    <property type="component" value="Unplaced"/>
</dbReference>
<dbReference type="GO" id="GO:0060287">
    <property type="term" value="P:epithelial cilium movement involved in determination of left/right asymmetry"/>
    <property type="evidence" value="ECO:0007669"/>
    <property type="project" value="TreeGrafter"/>
</dbReference>
<dbReference type="InterPro" id="IPR006594">
    <property type="entry name" value="LisH"/>
</dbReference>
<accession>A0A6I9N913</accession>
<dbReference type="OrthoDB" id="206339at2759"/>
<organism evidence="3 4">
    <name type="scientific">Notothenia coriiceps</name>
    <name type="common">black rockcod</name>
    <dbReference type="NCBI Taxonomy" id="8208"/>
    <lineage>
        <taxon>Eukaryota</taxon>
        <taxon>Metazoa</taxon>
        <taxon>Chordata</taxon>
        <taxon>Craniata</taxon>
        <taxon>Vertebrata</taxon>
        <taxon>Euteleostomi</taxon>
        <taxon>Actinopterygii</taxon>
        <taxon>Neopterygii</taxon>
        <taxon>Teleostei</taxon>
        <taxon>Neoteleostei</taxon>
        <taxon>Acanthomorphata</taxon>
        <taxon>Eupercaria</taxon>
        <taxon>Perciformes</taxon>
        <taxon>Notothenioidei</taxon>
        <taxon>Nototheniidae</taxon>
        <taxon>Notothenia</taxon>
    </lineage>
</organism>
<feature type="coiled-coil region" evidence="1">
    <location>
        <begin position="331"/>
        <end position="358"/>
    </location>
</feature>
<feature type="compositionally biased region" description="Basic and acidic residues" evidence="2">
    <location>
        <begin position="506"/>
        <end position="519"/>
    </location>
</feature>
<feature type="compositionally biased region" description="Basic and acidic residues" evidence="2">
    <location>
        <begin position="755"/>
        <end position="769"/>
    </location>
</feature>
<dbReference type="GO" id="GO:0036064">
    <property type="term" value="C:ciliary basal body"/>
    <property type="evidence" value="ECO:0007669"/>
    <property type="project" value="TreeGrafter"/>
</dbReference>
<feature type="compositionally biased region" description="Basic and acidic residues" evidence="2">
    <location>
        <begin position="640"/>
        <end position="672"/>
    </location>
</feature>
<evidence type="ECO:0000256" key="1">
    <source>
        <dbReference type="SAM" id="Coils"/>
    </source>
</evidence>
<evidence type="ECO:0000256" key="2">
    <source>
        <dbReference type="SAM" id="MobiDB-lite"/>
    </source>
</evidence>
<dbReference type="GeneID" id="104947524"/>
<feature type="compositionally biased region" description="Acidic residues" evidence="2">
    <location>
        <begin position="630"/>
        <end position="639"/>
    </location>
</feature>
<evidence type="ECO:0000313" key="3">
    <source>
        <dbReference type="Proteomes" id="UP000504611"/>
    </source>
</evidence>
<dbReference type="Pfam" id="PF16045">
    <property type="entry name" value="LisH_2"/>
    <property type="match status" value="1"/>
</dbReference>
<dbReference type="SMART" id="SM00667">
    <property type="entry name" value="LisH"/>
    <property type="match status" value="1"/>
</dbReference>
<proteinExistence type="predicted"/>
<feature type="compositionally biased region" description="Polar residues" evidence="2">
    <location>
        <begin position="406"/>
        <end position="425"/>
    </location>
</feature>
<name>A0A6I9N913_9TELE</name>
<protein>
    <submittedName>
        <fullName evidence="4">Oral-facial-digital syndrome 1 protein homolog</fullName>
    </submittedName>
</protein>
<feature type="compositionally biased region" description="Low complexity" evidence="2">
    <location>
        <begin position="673"/>
        <end position="682"/>
    </location>
</feature>
<feature type="compositionally biased region" description="Polar residues" evidence="2">
    <location>
        <begin position="456"/>
        <end position="467"/>
    </location>
</feature>
<keyword evidence="1" id="KW-0175">Coiled coil</keyword>
<gene>
    <name evidence="4" type="primary">LOC104947524</name>
</gene>
<feature type="region of interest" description="Disordered" evidence="2">
    <location>
        <begin position="501"/>
        <end position="775"/>
    </location>
</feature>
<evidence type="ECO:0000313" key="4">
    <source>
        <dbReference type="RefSeq" id="XP_010771873.1"/>
    </source>
</evidence>
<feature type="compositionally biased region" description="Basic residues" evidence="2">
    <location>
        <begin position="391"/>
        <end position="402"/>
    </location>
</feature>
<feature type="compositionally biased region" description="Low complexity" evidence="2">
    <location>
        <begin position="468"/>
        <end position="485"/>
    </location>
</feature>
<dbReference type="RefSeq" id="XP_010771873.1">
    <property type="nucleotide sequence ID" value="XM_010773571.1"/>
</dbReference>
<dbReference type="GO" id="GO:0005813">
    <property type="term" value="C:centrosome"/>
    <property type="evidence" value="ECO:0007669"/>
    <property type="project" value="TreeGrafter"/>
</dbReference>
<dbReference type="PROSITE" id="PS50896">
    <property type="entry name" value="LISH"/>
    <property type="match status" value="1"/>
</dbReference>
<sequence length="775" mass="87484">MSSAKEDTLSPDELRKRLYQTFKSKGLLDTLKTQLRNQLIQELKHPHLTGGEPVPRTIPGRSEPLLVSACNSIVYDHLCSSGYEYTLSVFCPESGLYKDKVLTTGDLLQLLKISPESALYRSLSSNKENKDKGFLISLLAQLTHHYTHSTGHDADTQTTSKASYGDSLVEKMKMIDKEYESLNYSGEKWFTLESKLSTHRKEIEAQLQAEMKTKWFFLRESSTELHSQHRGPTLAVFNSPCLLFLFFPFLVCVHAMTAALENEVLRNPKPSLVDRSVLDLSADTLVPPDIYMDRALLRARVGYDDVCEAGGPFRGHKSPWSDAPDSDMELVAEAKARIQELQKEADTLEEAYRNYQQRAVRSTISHMLPPRPLSPQRAHPSHRPDSPLRKQVSHTHSAHKSHRPESSQTTRTPSSAPYETRNTVPAAQPRVTFTAEKNPPQSPVFTEHSLHSLTESQFLRDGQPQNGSSSPSRRLSSTPYSSSRKPLQREIAEERVVSPLPFPDLSFDRQFPRPPRDEVATSGDFPSELSPPRSPQLRSTARDQASPPNLQPVFSSSDSSPQPERLSLEDLTGILSEPGHIPELLLDTAVPLSEEAPDSPAGPRPQDLPEHPIDMQGQAEVLQVSGQSAMEEDEEDEEQRWERERKERLEQRQRHQEEARERELQELERLEKQTLLQELEQQGQEEEEEEEETGATKGDEELKQEATNDREESKGENPLEKYMKMVLEARGNQQAQSPGREEEAGHTSPGAKSLSEGKDDSVAAYSHKDEEDDFW</sequence>
<dbReference type="AlphaFoldDB" id="A0A6I9N913"/>
<dbReference type="GO" id="GO:0005576">
    <property type="term" value="C:extracellular region"/>
    <property type="evidence" value="ECO:0007669"/>
    <property type="project" value="GOC"/>
</dbReference>
<feature type="compositionally biased region" description="Polar residues" evidence="2">
    <location>
        <begin position="536"/>
        <end position="562"/>
    </location>
</feature>
<feature type="region of interest" description="Disordered" evidence="2">
    <location>
        <begin position="456"/>
        <end position="489"/>
    </location>
</feature>
<feature type="compositionally biased region" description="Acidic residues" evidence="2">
    <location>
        <begin position="683"/>
        <end position="693"/>
    </location>
</feature>
<dbReference type="KEGG" id="ncc:104947524"/>